<evidence type="ECO:0000259" key="11">
    <source>
        <dbReference type="Pfam" id="PF02581"/>
    </source>
</evidence>
<feature type="domain" description="Thiamine phosphate synthase/TenI" evidence="11">
    <location>
        <begin position="11"/>
        <end position="189"/>
    </location>
</feature>
<feature type="binding site" evidence="10">
    <location>
        <begin position="137"/>
        <end position="139"/>
    </location>
    <ligand>
        <name>2-[(2R,5Z)-2-carboxy-4-methylthiazol-5(2H)-ylidene]ethyl phosphate</name>
        <dbReference type="ChEBI" id="CHEBI:62899"/>
    </ligand>
</feature>
<organism evidence="12 13">
    <name type="scientific">Methylobacterium hispanicum</name>
    <dbReference type="NCBI Taxonomy" id="270350"/>
    <lineage>
        <taxon>Bacteria</taxon>
        <taxon>Pseudomonadati</taxon>
        <taxon>Pseudomonadota</taxon>
        <taxon>Alphaproteobacteria</taxon>
        <taxon>Hyphomicrobiales</taxon>
        <taxon>Methylobacteriaceae</taxon>
        <taxon>Methylobacterium</taxon>
    </lineage>
</organism>
<name>A0AAV4ZIC3_9HYPH</name>
<dbReference type="GO" id="GO:0009229">
    <property type="term" value="P:thiamine diphosphate biosynthetic process"/>
    <property type="evidence" value="ECO:0007669"/>
    <property type="project" value="UniProtKB-UniRule"/>
</dbReference>
<dbReference type="EMBL" id="BPQO01000005">
    <property type="protein sequence ID" value="GJD87917.1"/>
    <property type="molecule type" value="Genomic_DNA"/>
</dbReference>
<comment type="function">
    <text evidence="10">Condenses 4-methyl-5-(beta-hydroxyethyl)thiazole monophosphate (THZ-P) and 2-methyl-4-amino-5-hydroxymethyl pyrimidine pyrophosphate (HMP-PP) to form thiamine monophosphate (TMP).</text>
</comment>
<dbReference type="AlphaFoldDB" id="A0AAV4ZIC3"/>
<evidence type="ECO:0000256" key="1">
    <source>
        <dbReference type="ARBA" id="ARBA00001946"/>
    </source>
</evidence>
<evidence type="ECO:0000256" key="3">
    <source>
        <dbReference type="ARBA" id="ARBA00022679"/>
    </source>
</evidence>
<dbReference type="RefSeq" id="WP_066921883.1">
    <property type="nucleotide sequence ID" value="NZ_BPQO01000005.1"/>
</dbReference>
<evidence type="ECO:0000256" key="7">
    <source>
        <dbReference type="ARBA" id="ARBA00047334"/>
    </source>
</evidence>
<keyword evidence="6 10" id="KW-0784">Thiamine biosynthesis</keyword>
<feature type="binding site" evidence="10">
    <location>
        <position position="140"/>
    </location>
    <ligand>
        <name>4-amino-2-methyl-5-(diphosphooxymethyl)pyrimidine</name>
        <dbReference type="ChEBI" id="CHEBI:57841"/>
    </ligand>
</feature>
<feature type="binding site" evidence="10">
    <location>
        <position position="111"/>
    </location>
    <ligand>
        <name>4-amino-2-methyl-5-(diphosphooxymethyl)pyrimidine</name>
        <dbReference type="ChEBI" id="CHEBI:57841"/>
    </ligand>
</feature>
<dbReference type="PANTHER" id="PTHR20857:SF15">
    <property type="entry name" value="THIAMINE-PHOSPHATE SYNTHASE"/>
    <property type="match status" value="1"/>
</dbReference>
<keyword evidence="13" id="KW-1185">Reference proteome</keyword>
<evidence type="ECO:0000256" key="2">
    <source>
        <dbReference type="ARBA" id="ARBA00005165"/>
    </source>
</evidence>
<dbReference type="EC" id="2.5.1.3" evidence="10"/>
<comment type="caution">
    <text evidence="10">Lacks conserved residue(s) required for the propagation of feature annotation.</text>
</comment>
<evidence type="ECO:0000256" key="8">
    <source>
        <dbReference type="ARBA" id="ARBA00047851"/>
    </source>
</evidence>
<comment type="cofactor">
    <cofactor evidence="1">
        <name>Mg(2+)</name>
        <dbReference type="ChEBI" id="CHEBI:18420"/>
    </cofactor>
</comment>
<reference evidence="12" key="2">
    <citation type="submission" date="2021-08" db="EMBL/GenBank/DDBJ databases">
        <authorList>
            <person name="Tani A."/>
            <person name="Ola A."/>
            <person name="Ogura Y."/>
            <person name="Katsura K."/>
            <person name="Hayashi T."/>
        </authorList>
    </citation>
    <scope>NUCLEOTIDE SEQUENCE</scope>
    <source>
        <strain evidence="12">DSM 16372</strain>
    </source>
</reference>
<dbReference type="Proteomes" id="UP001055247">
    <property type="component" value="Unassembled WGS sequence"/>
</dbReference>
<reference evidence="12" key="1">
    <citation type="journal article" date="2016" name="Front. Microbiol.">
        <title>Genome Sequence of the Piezophilic, Mesophilic Sulfate-Reducing Bacterium Desulfovibrio indicus J2T.</title>
        <authorList>
            <person name="Cao J."/>
            <person name="Maignien L."/>
            <person name="Shao Z."/>
            <person name="Alain K."/>
            <person name="Jebbar M."/>
        </authorList>
    </citation>
    <scope>NUCLEOTIDE SEQUENCE</scope>
    <source>
        <strain evidence="12">DSM 16372</strain>
    </source>
</reference>
<gene>
    <name evidence="12" type="primary">thiE_2</name>
    <name evidence="10" type="synonym">thiE</name>
    <name evidence="12" type="ORF">BHAOGJBA_1423</name>
</gene>
<dbReference type="CDD" id="cd00564">
    <property type="entry name" value="TMP_TenI"/>
    <property type="match status" value="1"/>
</dbReference>
<comment type="similarity">
    <text evidence="10">Belongs to the thiamine-phosphate synthase family.</text>
</comment>
<comment type="caution">
    <text evidence="12">The sequence shown here is derived from an EMBL/GenBank/DDBJ whole genome shotgun (WGS) entry which is preliminary data.</text>
</comment>
<dbReference type="PANTHER" id="PTHR20857">
    <property type="entry name" value="THIAMINE-PHOSPHATE PYROPHOSPHORYLASE"/>
    <property type="match status" value="1"/>
</dbReference>
<dbReference type="GO" id="GO:0000287">
    <property type="term" value="F:magnesium ion binding"/>
    <property type="evidence" value="ECO:0007669"/>
    <property type="project" value="UniProtKB-UniRule"/>
</dbReference>
<dbReference type="InterPro" id="IPR036206">
    <property type="entry name" value="ThiamineP_synth_sf"/>
</dbReference>
<keyword evidence="4" id="KW-0479">Metal-binding</keyword>
<evidence type="ECO:0000313" key="12">
    <source>
        <dbReference type="EMBL" id="GJD87917.1"/>
    </source>
</evidence>
<dbReference type="InterPro" id="IPR013785">
    <property type="entry name" value="Aldolase_TIM"/>
</dbReference>
<protein>
    <recommendedName>
        <fullName evidence="10">Thiamine-phosphate synthase</fullName>
        <shortName evidence="10">TP synthase</shortName>
        <shortName evidence="10">TPS</shortName>
        <ecNumber evidence="10">2.5.1.3</ecNumber>
    </recommendedName>
    <alternativeName>
        <fullName evidence="10">Thiamine-phosphate pyrophosphorylase</fullName>
        <shortName evidence="10">TMP pyrophosphorylase</shortName>
        <shortName evidence="10">TMP-PPase</shortName>
    </alternativeName>
</protein>
<keyword evidence="5" id="KW-0460">Magnesium</keyword>
<evidence type="ECO:0000313" key="13">
    <source>
        <dbReference type="Proteomes" id="UP001055247"/>
    </source>
</evidence>
<dbReference type="Gene3D" id="3.20.20.70">
    <property type="entry name" value="Aldolase class I"/>
    <property type="match status" value="1"/>
</dbReference>
<comment type="pathway">
    <text evidence="2 10">Cofactor biosynthesis; thiamine diphosphate biosynthesis; thiamine phosphate from 4-amino-2-methyl-5-diphosphomethylpyrimidine and 4-methyl-5-(2-phosphoethyl)-thiazole: step 1/1.</text>
</comment>
<evidence type="ECO:0000256" key="4">
    <source>
        <dbReference type="ARBA" id="ARBA00022723"/>
    </source>
</evidence>
<dbReference type="HAMAP" id="MF_00097">
    <property type="entry name" value="TMP_synthase"/>
    <property type="match status" value="1"/>
</dbReference>
<comment type="catalytic activity">
    <reaction evidence="9 10">
        <text>2-[(2R,5Z)-2-carboxy-4-methylthiazol-5(2H)-ylidene]ethyl phosphate + 4-amino-2-methyl-5-(diphosphooxymethyl)pyrimidine + 2 H(+) = thiamine phosphate + CO2 + diphosphate</text>
        <dbReference type="Rhea" id="RHEA:47844"/>
        <dbReference type="ChEBI" id="CHEBI:15378"/>
        <dbReference type="ChEBI" id="CHEBI:16526"/>
        <dbReference type="ChEBI" id="CHEBI:33019"/>
        <dbReference type="ChEBI" id="CHEBI:37575"/>
        <dbReference type="ChEBI" id="CHEBI:57841"/>
        <dbReference type="ChEBI" id="CHEBI:62899"/>
        <dbReference type="EC" id="2.5.1.3"/>
    </reaction>
</comment>
<evidence type="ECO:0000256" key="6">
    <source>
        <dbReference type="ARBA" id="ARBA00022977"/>
    </source>
</evidence>
<comment type="catalytic activity">
    <reaction evidence="8 10">
        <text>2-(2-carboxy-4-methylthiazol-5-yl)ethyl phosphate + 4-amino-2-methyl-5-(diphosphooxymethyl)pyrimidine + 2 H(+) = thiamine phosphate + CO2 + diphosphate</text>
        <dbReference type="Rhea" id="RHEA:47848"/>
        <dbReference type="ChEBI" id="CHEBI:15378"/>
        <dbReference type="ChEBI" id="CHEBI:16526"/>
        <dbReference type="ChEBI" id="CHEBI:33019"/>
        <dbReference type="ChEBI" id="CHEBI:37575"/>
        <dbReference type="ChEBI" id="CHEBI:57841"/>
        <dbReference type="ChEBI" id="CHEBI:62890"/>
        <dbReference type="EC" id="2.5.1.3"/>
    </reaction>
</comment>
<proteinExistence type="inferred from homology"/>
<dbReference type="InterPro" id="IPR034291">
    <property type="entry name" value="TMP_synthase"/>
</dbReference>
<accession>A0AAV4ZIC3</accession>
<dbReference type="GO" id="GO:0005737">
    <property type="term" value="C:cytoplasm"/>
    <property type="evidence" value="ECO:0007669"/>
    <property type="project" value="TreeGrafter"/>
</dbReference>
<keyword evidence="3 10" id="KW-0808">Transferase</keyword>
<dbReference type="GO" id="GO:0009228">
    <property type="term" value="P:thiamine biosynthetic process"/>
    <property type="evidence" value="ECO:0007669"/>
    <property type="project" value="UniProtKB-KW"/>
</dbReference>
<comment type="catalytic activity">
    <reaction evidence="7 10">
        <text>4-methyl-5-(2-phosphooxyethyl)-thiazole + 4-amino-2-methyl-5-(diphosphooxymethyl)pyrimidine + H(+) = thiamine phosphate + diphosphate</text>
        <dbReference type="Rhea" id="RHEA:22328"/>
        <dbReference type="ChEBI" id="CHEBI:15378"/>
        <dbReference type="ChEBI" id="CHEBI:33019"/>
        <dbReference type="ChEBI" id="CHEBI:37575"/>
        <dbReference type="ChEBI" id="CHEBI:57841"/>
        <dbReference type="ChEBI" id="CHEBI:58296"/>
        <dbReference type="EC" id="2.5.1.3"/>
    </reaction>
</comment>
<dbReference type="InterPro" id="IPR022998">
    <property type="entry name" value="ThiamineP_synth_TenI"/>
</dbReference>
<evidence type="ECO:0000256" key="5">
    <source>
        <dbReference type="ARBA" id="ARBA00022842"/>
    </source>
</evidence>
<sequence>MSALSLPGPLLVVTDRLGSDRSLADTVAACLDGGARWVWFRDRDLDPAERRRLGATLLGLTRAAGARLTIGGDLDLAAELGADGVHLGGGQHDRIAAARARLGPAALVGVSAHTLAEVARAAFEGADYATLSPIFASASKPGYGPALGPDAIRDAAATGLPIVALGGVSAETLDACLAAGAKAVAVMGGLMRAPDPAVATRRLLGRFPVNRFGDVA</sequence>
<dbReference type="GO" id="GO:0004789">
    <property type="term" value="F:thiamine-phosphate diphosphorylase activity"/>
    <property type="evidence" value="ECO:0007669"/>
    <property type="project" value="UniProtKB-UniRule"/>
</dbReference>
<dbReference type="Pfam" id="PF02581">
    <property type="entry name" value="TMP-TENI"/>
    <property type="match status" value="1"/>
</dbReference>
<feature type="binding site" evidence="10">
    <location>
        <position position="167"/>
    </location>
    <ligand>
        <name>2-[(2R,5Z)-2-carboxy-4-methylthiazol-5(2H)-ylidene]ethyl phosphate</name>
        <dbReference type="ChEBI" id="CHEBI:62899"/>
    </ligand>
</feature>
<evidence type="ECO:0000256" key="9">
    <source>
        <dbReference type="ARBA" id="ARBA00047883"/>
    </source>
</evidence>
<dbReference type="SUPFAM" id="SSF51391">
    <property type="entry name" value="Thiamin phosphate synthase"/>
    <property type="match status" value="1"/>
</dbReference>
<evidence type="ECO:0000256" key="10">
    <source>
        <dbReference type="HAMAP-Rule" id="MF_00097"/>
    </source>
</evidence>